<proteinExistence type="predicted"/>
<protein>
    <submittedName>
        <fullName evidence="1">Uncharacterized protein</fullName>
    </submittedName>
</protein>
<name>A0A235F474_9BACL</name>
<gene>
    <name evidence="1" type="ORF">CGZ90_19500</name>
</gene>
<keyword evidence="2" id="KW-1185">Reference proteome</keyword>
<sequence length="42" mass="4667">MDIAREAKAEYEKGTDLKTIRAMIDQKYGGEGRVSTPTPIPE</sequence>
<evidence type="ECO:0000313" key="2">
    <source>
        <dbReference type="Proteomes" id="UP000215059"/>
    </source>
</evidence>
<dbReference type="OrthoDB" id="2973923at2"/>
<comment type="caution">
    <text evidence="1">The sequence shown here is derived from an EMBL/GenBank/DDBJ whole genome shotgun (WGS) entry which is preliminary data.</text>
</comment>
<dbReference type="AlphaFoldDB" id="A0A235F474"/>
<reference evidence="1 2" key="1">
    <citation type="submission" date="2017-07" db="EMBL/GenBank/DDBJ databases">
        <title>Fictibacillus sp. nov. GDSW-R2A3 Genome sequencing and assembly.</title>
        <authorList>
            <person name="Mayilraj S."/>
        </authorList>
    </citation>
    <scope>NUCLEOTIDE SEQUENCE [LARGE SCALE GENOMIC DNA]</scope>
    <source>
        <strain evidence="1 2">GDSW-R2A3</strain>
    </source>
</reference>
<dbReference type="EMBL" id="NOII01000058">
    <property type="protein sequence ID" value="OYD56069.1"/>
    <property type="molecule type" value="Genomic_DNA"/>
</dbReference>
<evidence type="ECO:0000313" key="1">
    <source>
        <dbReference type="EMBL" id="OYD56069.1"/>
    </source>
</evidence>
<accession>A0A235F474</accession>
<dbReference type="Proteomes" id="UP000215059">
    <property type="component" value="Unassembled WGS sequence"/>
</dbReference>
<organism evidence="1 2">
    <name type="scientific">Fictibacillus aquaticus</name>
    <dbReference type="NCBI Taxonomy" id="2021314"/>
    <lineage>
        <taxon>Bacteria</taxon>
        <taxon>Bacillati</taxon>
        <taxon>Bacillota</taxon>
        <taxon>Bacilli</taxon>
        <taxon>Bacillales</taxon>
        <taxon>Fictibacillaceae</taxon>
        <taxon>Fictibacillus</taxon>
    </lineage>
</organism>